<dbReference type="STRING" id="1123392.GCA_000376425_01603"/>
<sequence length="233" mass="26199">MRFFRFLLLSVWACSFAARADMPDYRAFPAEGARLLLWVASERGRAEPELQAAQQLAERGMAVWSLDPVSAYFLPQLPSSMDSVPVQDMADWLRAAQAGGKRVVVYAVSRAAVPLLRAAALLQPVERQQLCVLLMYPNLYTVAEPLTAPDFLDVGRLSGLPVRVLQPRRSAATPWLPGLLDHLTKQGALTSHVILENLREGYWMRETPTEFEMAESRRMDAMLLRELNDWGCQ</sequence>
<keyword evidence="3" id="KW-1185">Reference proteome</keyword>
<dbReference type="EMBL" id="LDUG01000017">
    <property type="protein sequence ID" value="KVW97210.1"/>
    <property type="molecule type" value="Genomic_DNA"/>
</dbReference>
<dbReference type="AlphaFoldDB" id="A0A106BRB2"/>
<dbReference type="SUPFAM" id="SSF53474">
    <property type="entry name" value="alpha/beta-Hydrolases"/>
    <property type="match status" value="1"/>
</dbReference>
<dbReference type="Proteomes" id="UP000064243">
    <property type="component" value="Unassembled WGS sequence"/>
</dbReference>
<keyword evidence="1" id="KW-0732">Signal</keyword>
<dbReference type="PATRIC" id="fig|36861.3.peg.504"/>
<dbReference type="Gene3D" id="3.40.50.1820">
    <property type="entry name" value="alpha/beta hydrolase"/>
    <property type="match status" value="1"/>
</dbReference>
<feature type="chain" id="PRO_5007125733" evidence="1">
    <location>
        <begin position="21"/>
        <end position="233"/>
    </location>
</feature>
<protein>
    <submittedName>
        <fullName evidence="2">Uncharacterized protein</fullName>
    </submittedName>
</protein>
<proteinExistence type="predicted"/>
<dbReference type="RefSeq" id="WP_059752740.1">
    <property type="nucleotide sequence ID" value="NZ_LDUG01000017.1"/>
</dbReference>
<evidence type="ECO:0000256" key="1">
    <source>
        <dbReference type="SAM" id="SignalP"/>
    </source>
</evidence>
<gene>
    <name evidence="2" type="ORF">ABW22_05200</name>
</gene>
<evidence type="ECO:0000313" key="3">
    <source>
        <dbReference type="Proteomes" id="UP000064243"/>
    </source>
</evidence>
<feature type="signal peptide" evidence="1">
    <location>
        <begin position="1"/>
        <end position="20"/>
    </location>
</feature>
<name>A0A106BRB2_THIDE</name>
<comment type="caution">
    <text evidence="2">The sequence shown here is derived from an EMBL/GenBank/DDBJ whole genome shotgun (WGS) entry which is preliminary data.</text>
</comment>
<accession>A0A106BRB2</accession>
<reference evidence="2 3" key="1">
    <citation type="journal article" date="2015" name="Appl. Environ. Microbiol.">
        <title>Aerobic and Anaerobic Thiosulfate Oxidation by a Cold-Adapted, Subglacial Chemoautotroph.</title>
        <authorList>
            <person name="Harrold Z.R."/>
            <person name="Skidmore M.L."/>
            <person name="Hamilton T.L."/>
            <person name="Desch L."/>
            <person name="Amada K."/>
            <person name="van Gelder W."/>
            <person name="Glover K."/>
            <person name="Roden E.E."/>
            <person name="Boyd E.S."/>
        </authorList>
    </citation>
    <scope>NUCLEOTIDE SEQUENCE [LARGE SCALE GENOMIC DNA]</scope>
    <source>
        <strain evidence="2 3">RG</strain>
    </source>
</reference>
<dbReference type="InterPro" id="IPR029058">
    <property type="entry name" value="AB_hydrolase_fold"/>
</dbReference>
<organism evidence="2 3">
    <name type="scientific">Thiobacillus denitrificans</name>
    <dbReference type="NCBI Taxonomy" id="36861"/>
    <lineage>
        <taxon>Bacteria</taxon>
        <taxon>Pseudomonadati</taxon>
        <taxon>Pseudomonadota</taxon>
        <taxon>Betaproteobacteria</taxon>
        <taxon>Nitrosomonadales</taxon>
        <taxon>Thiobacillaceae</taxon>
        <taxon>Thiobacillus</taxon>
    </lineage>
</organism>
<evidence type="ECO:0000313" key="2">
    <source>
        <dbReference type="EMBL" id="KVW97210.1"/>
    </source>
</evidence>
<dbReference type="OrthoDB" id="8560196at2"/>